<evidence type="ECO:0000313" key="10">
    <source>
        <dbReference type="Proteomes" id="UP000286003"/>
    </source>
</evidence>
<dbReference type="AlphaFoldDB" id="A0A3E4KRM9"/>
<dbReference type="Pfam" id="PF03737">
    <property type="entry name" value="RraA-like"/>
    <property type="match status" value="1"/>
</dbReference>
<evidence type="ECO:0000256" key="1">
    <source>
        <dbReference type="ARBA" id="ARBA00001968"/>
    </source>
</evidence>
<dbReference type="Gene3D" id="3.50.30.40">
    <property type="entry name" value="Ribonuclease E inhibitor RraA/RraA-like"/>
    <property type="match status" value="1"/>
</dbReference>
<reference evidence="9 10" key="1">
    <citation type="submission" date="2018-08" db="EMBL/GenBank/DDBJ databases">
        <title>A genome reference for cultivated species of the human gut microbiota.</title>
        <authorList>
            <person name="Zou Y."/>
            <person name="Xue W."/>
            <person name="Luo G."/>
        </authorList>
    </citation>
    <scope>NUCLEOTIDE SEQUENCE [LARGE SCALE GENOMIC DNA]</scope>
    <source>
        <strain evidence="6 9">AF19-10AC</strain>
        <strain evidence="7 10">AF31-23</strain>
    </source>
</reference>
<keyword evidence="11" id="KW-1185">Reference proteome</keyword>
<dbReference type="GO" id="GO:0046872">
    <property type="term" value="F:metal ion binding"/>
    <property type="evidence" value="ECO:0007669"/>
    <property type="project" value="UniProtKB-KW"/>
</dbReference>
<comment type="cofactor">
    <cofactor evidence="1">
        <name>a divalent metal cation</name>
        <dbReference type="ChEBI" id="CHEBI:60240"/>
    </cofactor>
</comment>
<accession>A0A3E4KRM9</accession>
<evidence type="ECO:0000256" key="3">
    <source>
        <dbReference type="ARBA" id="ARBA00029596"/>
    </source>
</evidence>
<gene>
    <name evidence="6" type="ORF">DWX27_00780</name>
    <name evidence="7" type="ORF">DWZ32_11770</name>
    <name evidence="8" type="ORF">EAJ06_11370</name>
</gene>
<dbReference type="PANTHER" id="PTHR33254">
    <property type="entry name" value="4-HYDROXY-4-METHYL-2-OXOGLUTARATE ALDOLASE 3-RELATED"/>
    <property type="match status" value="1"/>
</dbReference>
<evidence type="ECO:0000256" key="5">
    <source>
        <dbReference type="PIRSR" id="PIRSR605493-1"/>
    </source>
</evidence>
<comment type="cofactor">
    <cofactor evidence="5">
        <name>Mg(2+)</name>
        <dbReference type="ChEBI" id="CHEBI:18420"/>
    </cofactor>
</comment>
<sequence>MIMDNNLMKLEKLIEKLDRIDGIEFPISDQELCERYENLYTGAVNDVLREATLMDQALPITILPLQFEMRAAGIAFTIRSNPDPTVKGEMDIRAQMLDDMPKNCCVVWDAGNEDEAAHWGEVMTASAIARGARCAVVNGGLRDTIQVLKQDFPIFYRYRSSNGSLGRTKITGYNIPVRIGKVYIKPGDVIFGDVDGVVAIPRSIAYDVLLRAEAIKQQEREMRTWVHEGFSAQEMVKNGGYF</sequence>
<evidence type="ECO:0000313" key="8">
    <source>
        <dbReference type="EMBL" id="RYT80150.1"/>
    </source>
</evidence>
<dbReference type="GO" id="GO:0008948">
    <property type="term" value="F:oxaloacetate decarboxylase activity"/>
    <property type="evidence" value="ECO:0007669"/>
    <property type="project" value="TreeGrafter"/>
</dbReference>
<dbReference type="GO" id="GO:0047443">
    <property type="term" value="F:4-hydroxy-4-methyl-2-oxoglutarate aldolase activity"/>
    <property type="evidence" value="ECO:0007669"/>
    <property type="project" value="TreeGrafter"/>
</dbReference>
<dbReference type="Proteomes" id="UP000291191">
    <property type="component" value="Unassembled WGS sequence"/>
</dbReference>
<dbReference type="EMBL" id="QRQM01000012">
    <property type="protein sequence ID" value="RHN06487.1"/>
    <property type="molecule type" value="Genomic_DNA"/>
</dbReference>
<keyword evidence="5" id="KW-0460">Magnesium</keyword>
<evidence type="ECO:0000313" key="11">
    <source>
        <dbReference type="Proteomes" id="UP000291191"/>
    </source>
</evidence>
<organism evidence="7 10">
    <name type="scientific">Bacteroides intestinalis</name>
    <dbReference type="NCBI Taxonomy" id="329854"/>
    <lineage>
        <taxon>Bacteria</taxon>
        <taxon>Pseudomonadati</taxon>
        <taxon>Bacteroidota</taxon>
        <taxon>Bacteroidia</taxon>
        <taxon>Bacteroidales</taxon>
        <taxon>Bacteroidaceae</taxon>
        <taxon>Bacteroides</taxon>
    </lineage>
</organism>
<dbReference type="EMBL" id="RCXO01000013">
    <property type="protein sequence ID" value="RYT80150.1"/>
    <property type="molecule type" value="Genomic_DNA"/>
</dbReference>
<keyword evidence="5" id="KW-0479">Metal-binding</keyword>
<dbReference type="CDD" id="cd16841">
    <property type="entry name" value="RraA_family"/>
    <property type="match status" value="1"/>
</dbReference>
<feature type="binding site" evidence="5">
    <location>
        <position position="142"/>
    </location>
    <ligand>
        <name>substrate</name>
    </ligand>
</feature>
<evidence type="ECO:0000313" key="9">
    <source>
        <dbReference type="Proteomes" id="UP000284772"/>
    </source>
</evidence>
<dbReference type="InterPro" id="IPR036704">
    <property type="entry name" value="RraA/RraA-like_sf"/>
</dbReference>
<feature type="binding site" evidence="5">
    <location>
        <position position="143"/>
    </location>
    <ligand>
        <name>Mg(2+)</name>
        <dbReference type="ChEBI" id="CHEBI:18420"/>
    </ligand>
</feature>
<dbReference type="PANTHER" id="PTHR33254:SF4">
    <property type="entry name" value="4-HYDROXY-4-METHYL-2-OXOGLUTARATE ALDOLASE 3-RELATED"/>
    <property type="match status" value="1"/>
</dbReference>
<feature type="binding site" evidence="5">
    <location>
        <begin position="120"/>
        <end position="123"/>
    </location>
    <ligand>
        <name>substrate</name>
    </ligand>
</feature>
<dbReference type="Proteomes" id="UP000284772">
    <property type="component" value="Unassembled WGS sequence"/>
</dbReference>
<evidence type="ECO:0000256" key="4">
    <source>
        <dbReference type="ARBA" id="ARBA00030169"/>
    </source>
</evidence>
<dbReference type="Proteomes" id="UP000286003">
    <property type="component" value="Unassembled WGS sequence"/>
</dbReference>
<proteinExistence type="predicted"/>
<comment type="caution">
    <text evidence="7">The sequence shown here is derived from an EMBL/GenBank/DDBJ whole genome shotgun (WGS) entry which is preliminary data.</text>
</comment>
<evidence type="ECO:0000313" key="7">
    <source>
        <dbReference type="EMBL" id="RHN06487.1"/>
    </source>
</evidence>
<name>A0A3E4KRM9_9BACE</name>
<dbReference type="EMBL" id="QRWT01000001">
    <property type="protein sequence ID" value="RGT58280.1"/>
    <property type="molecule type" value="Genomic_DNA"/>
</dbReference>
<dbReference type="OrthoDB" id="9784786at2"/>
<reference evidence="8 11" key="2">
    <citation type="journal article" date="2019" name="Science, e1252229">
        <title>Invertible promoters mediate bacterial phase variation, antibiotic resistance, and host adaptation in the gut.</title>
        <authorList>
            <person name="Jiang X."/>
            <person name="Hall A.B."/>
            <person name="Arthur T.D."/>
            <person name="Plichta D.R."/>
            <person name="Covington C.T."/>
            <person name="Poyet M."/>
            <person name="Crothers J."/>
            <person name="Moses P.L."/>
            <person name="Tolonen A.C."/>
            <person name="Vlamakis H."/>
            <person name="Alm E.J."/>
            <person name="Xavier R.J."/>
        </authorList>
    </citation>
    <scope>NUCLEOTIDE SEQUENCE [LARGE SCALE GENOMIC DNA]</scope>
    <source>
        <strain evidence="8">Bf_0095</strain>
        <strain evidence="11">bf_0095</strain>
    </source>
</reference>
<protein>
    <recommendedName>
        <fullName evidence="2">Putative 4-hydroxy-4-methyl-2-oxoglutarate aldolase</fullName>
    </recommendedName>
    <alternativeName>
        <fullName evidence="3">Regulator of ribonuclease activity homolog</fullName>
    </alternativeName>
    <alternativeName>
        <fullName evidence="4">RraA-like protein</fullName>
    </alternativeName>
</protein>
<dbReference type="InterPro" id="IPR005493">
    <property type="entry name" value="RraA/RraA-like"/>
</dbReference>
<evidence type="ECO:0000256" key="2">
    <source>
        <dbReference type="ARBA" id="ARBA00016549"/>
    </source>
</evidence>
<evidence type="ECO:0000313" key="6">
    <source>
        <dbReference type="EMBL" id="RGT58280.1"/>
    </source>
</evidence>
<dbReference type="SUPFAM" id="SSF89562">
    <property type="entry name" value="RraA-like"/>
    <property type="match status" value="1"/>
</dbReference>